<name>A0A3S5FE79_9PLAT</name>
<gene>
    <name evidence="1" type="ORF">PXEA_LOCUS17069</name>
</gene>
<accession>A0A3S5FE79</accession>
<proteinExistence type="predicted"/>
<comment type="caution">
    <text evidence="1">The sequence shown here is derived from an EMBL/GenBank/DDBJ whole genome shotgun (WGS) entry which is preliminary data.</text>
</comment>
<dbReference type="Proteomes" id="UP000784294">
    <property type="component" value="Unassembled WGS sequence"/>
</dbReference>
<sequence>MDNREIDAFLYDGNVLEYWAARDENCKLRTVGNLYAMTGYGIAFPKGSRWLPKRAPD</sequence>
<dbReference type="EMBL" id="CAAALY010062946">
    <property type="protein sequence ID" value="VEL23629.1"/>
    <property type="molecule type" value="Genomic_DNA"/>
</dbReference>
<organism evidence="1 2">
    <name type="scientific">Protopolystoma xenopodis</name>
    <dbReference type="NCBI Taxonomy" id="117903"/>
    <lineage>
        <taxon>Eukaryota</taxon>
        <taxon>Metazoa</taxon>
        <taxon>Spiralia</taxon>
        <taxon>Lophotrochozoa</taxon>
        <taxon>Platyhelminthes</taxon>
        <taxon>Monogenea</taxon>
        <taxon>Polyopisthocotylea</taxon>
        <taxon>Polystomatidea</taxon>
        <taxon>Polystomatidae</taxon>
        <taxon>Protopolystoma</taxon>
    </lineage>
</organism>
<dbReference type="OrthoDB" id="5984008at2759"/>
<evidence type="ECO:0008006" key="3">
    <source>
        <dbReference type="Google" id="ProtNLM"/>
    </source>
</evidence>
<protein>
    <recommendedName>
        <fullName evidence="3">Solute-binding protein family 3/N-terminal domain-containing protein</fullName>
    </recommendedName>
</protein>
<reference evidence="1" key="1">
    <citation type="submission" date="2018-11" db="EMBL/GenBank/DDBJ databases">
        <authorList>
            <consortium name="Pathogen Informatics"/>
        </authorList>
    </citation>
    <scope>NUCLEOTIDE SEQUENCE</scope>
</reference>
<dbReference type="AlphaFoldDB" id="A0A3S5FE79"/>
<evidence type="ECO:0000313" key="1">
    <source>
        <dbReference type="EMBL" id="VEL23629.1"/>
    </source>
</evidence>
<evidence type="ECO:0000313" key="2">
    <source>
        <dbReference type="Proteomes" id="UP000784294"/>
    </source>
</evidence>
<dbReference type="Gene3D" id="3.40.190.10">
    <property type="entry name" value="Periplasmic binding protein-like II"/>
    <property type="match status" value="2"/>
</dbReference>
<dbReference type="SUPFAM" id="SSF53850">
    <property type="entry name" value="Periplasmic binding protein-like II"/>
    <property type="match status" value="1"/>
</dbReference>
<keyword evidence="2" id="KW-1185">Reference proteome</keyword>